<dbReference type="SUPFAM" id="SSF117289">
    <property type="entry name" value="Nucleoporin domain"/>
    <property type="match status" value="1"/>
</dbReference>
<evidence type="ECO:0000256" key="1">
    <source>
        <dbReference type="ARBA" id="ARBA00004567"/>
    </source>
</evidence>
<name>A0AAW0G5U4_9APHY</name>
<dbReference type="PANTHER" id="PTHR13257:SF0">
    <property type="entry name" value="NUCLEAR PORE COMPLEX PROTEIN NUP88"/>
    <property type="match status" value="1"/>
</dbReference>
<dbReference type="GO" id="GO:0006406">
    <property type="term" value="P:mRNA export from nucleus"/>
    <property type="evidence" value="ECO:0007669"/>
    <property type="project" value="TreeGrafter"/>
</dbReference>
<dbReference type="PANTHER" id="PTHR13257">
    <property type="entry name" value="NUCLEOPORIN NUP84-RELATED"/>
    <property type="match status" value="1"/>
</dbReference>
<keyword evidence="4" id="KW-0653">Protein transport</keyword>
<dbReference type="GO" id="GO:0005643">
    <property type="term" value="C:nuclear pore"/>
    <property type="evidence" value="ECO:0007669"/>
    <property type="project" value="UniProtKB-SubCell"/>
</dbReference>
<keyword evidence="6" id="KW-0906">Nuclear pore complex</keyword>
<comment type="subcellular location">
    <subcellularLocation>
        <location evidence="1">Nucleus</location>
        <location evidence="1">Nuclear pore complex</location>
    </subcellularLocation>
</comment>
<dbReference type="AlphaFoldDB" id="A0AAW0G5U4"/>
<evidence type="ECO:0000256" key="6">
    <source>
        <dbReference type="ARBA" id="ARBA00023132"/>
    </source>
</evidence>
<evidence type="ECO:0000256" key="3">
    <source>
        <dbReference type="ARBA" id="ARBA00022816"/>
    </source>
</evidence>
<reference evidence="8 9" key="1">
    <citation type="submission" date="2022-09" db="EMBL/GenBank/DDBJ databases">
        <authorList>
            <person name="Palmer J.M."/>
        </authorList>
    </citation>
    <scope>NUCLEOTIDE SEQUENCE [LARGE SCALE GENOMIC DNA]</scope>
    <source>
        <strain evidence="8 9">DSM 7382</strain>
    </source>
</reference>
<comment type="caution">
    <text evidence="8">The sequence shown here is derived from an EMBL/GenBank/DDBJ whole genome shotgun (WGS) entry which is preliminary data.</text>
</comment>
<keyword evidence="3" id="KW-0509">mRNA transport</keyword>
<evidence type="ECO:0000256" key="4">
    <source>
        <dbReference type="ARBA" id="ARBA00022927"/>
    </source>
</evidence>
<keyword evidence="2" id="KW-0813">Transport</keyword>
<accession>A0AAW0G5U4</accession>
<keyword evidence="5" id="KW-0811">Translocation</keyword>
<sequence>MTVTEDLNNSFFAQIEKQKIFSTPTFSNAECHVCVRNGFDIFLSIGNVIRACQLSNESGNYGILNIDINAFNIKSMVLNPSGTMLAAVGDSSICLFTLPQTIDINLVKQSHSYGIEGLEGRKIKKVLWHPAMPLDAGLVILTEDSHIILYNVTTSTEVPQLTIDLNEFLNFKGQATEKGKVRCTHQQVEQLHENASKILGTINNKFPSTSIMEVAADTGLKARAIKHYQYILTYEESS</sequence>
<evidence type="ECO:0000256" key="7">
    <source>
        <dbReference type="ARBA" id="ARBA00023242"/>
    </source>
</evidence>
<evidence type="ECO:0000313" key="9">
    <source>
        <dbReference type="Proteomes" id="UP001385951"/>
    </source>
</evidence>
<dbReference type="GO" id="GO:0017056">
    <property type="term" value="F:structural constituent of nuclear pore"/>
    <property type="evidence" value="ECO:0007669"/>
    <property type="project" value="InterPro"/>
</dbReference>
<evidence type="ECO:0000256" key="5">
    <source>
        <dbReference type="ARBA" id="ARBA00023010"/>
    </source>
</evidence>
<proteinExistence type="predicted"/>
<dbReference type="InterPro" id="IPR037700">
    <property type="entry name" value="NUP88/NUP82"/>
</dbReference>
<gene>
    <name evidence="8" type="ORF">QCA50_009927</name>
</gene>
<evidence type="ECO:0000313" key="8">
    <source>
        <dbReference type="EMBL" id="KAK7686852.1"/>
    </source>
</evidence>
<protein>
    <submittedName>
        <fullName evidence="8">Uncharacterized protein</fullName>
    </submittedName>
</protein>
<dbReference type="GO" id="GO:0000056">
    <property type="term" value="P:ribosomal small subunit export from nucleus"/>
    <property type="evidence" value="ECO:0007669"/>
    <property type="project" value="InterPro"/>
</dbReference>
<dbReference type="EMBL" id="JASBNA010000015">
    <property type="protein sequence ID" value="KAK7686852.1"/>
    <property type="molecule type" value="Genomic_DNA"/>
</dbReference>
<dbReference type="GO" id="GO:0000055">
    <property type="term" value="P:ribosomal large subunit export from nucleus"/>
    <property type="evidence" value="ECO:0007669"/>
    <property type="project" value="InterPro"/>
</dbReference>
<keyword evidence="7" id="KW-0539">Nucleus</keyword>
<keyword evidence="9" id="KW-1185">Reference proteome</keyword>
<dbReference type="Proteomes" id="UP001385951">
    <property type="component" value="Unassembled WGS sequence"/>
</dbReference>
<organism evidence="8 9">
    <name type="scientific">Cerrena zonata</name>
    <dbReference type="NCBI Taxonomy" id="2478898"/>
    <lineage>
        <taxon>Eukaryota</taxon>
        <taxon>Fungi</taxon>
        <taxon>Dikarya</taxon>
        <taxon>Basidiomycota</taxon>
        <taxon>Agaricomycotina</taxon>
        <taxon>Agaricomycetes</taxon>
        <taxon>Polyporales</taxon>
        <taxon>Cerrenaceae</taxon>
        <taxon>Cerrena</taxon>
    </lineage>
</organism>
<evidence type="ECO:0000256" key="2">
    <source>
        <dbReference type="ARBA" id="ARBA00022448"/>
    </source>
</evidence>
<dbReference type="GO" id="GO:0006606">
    <property type="term" value="P:protein import into nucleus"/>
    <property type="evidence" value="ECO:0007669"/>
    <property type="project" value="TreeGrafter"/>
</dbReference>